<feature type="compositionally biased region" description="Basic and acidic residues" evidence="1">
    <location>
        <begin position="56"/>
        <end position="79"/>
    </location>
</feature>
<feature type="compositionally biased region" description="Basic and acidic residues" evidence="1">
    <location>
        <begin position="32"/>
        <end position="44"/>
    </location>
</feature>
<gene>
    <name evidence="3" type="primary">LOC103610137</name>
</gene>
<name>A0ABM0SI94_GALVR</name>
<protein>
    <submittedName>
        <fullName evidence="3">Differential display clone 8</fullName>
    </submittedName>
</protein>
<dbReference type="GeneID" id="103610137"/>
<dbReference type="PANTHER" id="PTHR21553">
    <property type="entry name" value="ALMS1-RELATED"/>
    <property type="match status" value="1"/>
</dbReference>
<reference evidence="3" key="1">
    <citation type="submission" date="2025-08" db="UniProtKB">
        <authorList>
            <consortium name="RefSeq"/>
        </authorList>
    </citation>
    <scope>IDENTIFICATION</scope>
</reference>
<feature type="region of interest" description="Disordered" evidence="1">
    <location>
        <begin position="433"/>
        <end position="462"/>
    </location>
</feature>
<dbReference type="RefSeq" id="XP_008592585.1">
    <property type="nucleotide sequence ID" value="XM_008594363.1"/>
</dbReference>
<feature type="compositionally biased region" description="Polar residues" evidence="1">
    <location>
        <begin position="355"/>
        <end position="364"/>
    </location>
</feature>
<feature type="compositionally biased region" description="Basic and acidic residues" evidence="1">
    <location>
        <begin position="117"/>
        <end position="132"/>
    </location>
</feature>
<evidence type="ECO:0000313" key="3">
    <source>
        <dbReference type="RefSeq" id="XP_008592585.1"/>
    </source>
</evidence>
<organism evidence="2 3">
    <name type="scientific">Galeopterus variegatus</name>
    <name type="common">Malayan flying lemur</name>
    <name type="synonym">Cynocephalus variegatus</name>
    <dbReference type="NCBI Taxonomy" id="482537"/>
    <lineage>
        <taxon>Eukaryota</taxon>
        <taxon>Metazoa</taxon>
        <taxon>Chordata</taxon>
        <taxon>Craniata</taxon>
        <taxon>Vertebrata</taxon>
        <taxon>Euteleostomi</taxon>
        <taxon>Mammalia</taxon>
        <taxon>Eutheria</taxon>
        <taxon>Euarchontoglires</taxon>
        <taxon>Dermoptera</taxon>
        <taxon>Cynocephalidae</taxon>
        <taxon>Galeopterus</taxon>
    </lineage>
</organism>
<dbReference type="PANTHER" id="PTHR21553:SF33">
    <property type="entry name" value="CEP295 N-TERMINAL-LIKE PROTEIN"/>
    <property type="match status" value="1"/>
</dbReference>
<keyword evidence="2" id="KW-1185">Reference proteome</keyword>
<feature type="compositionally biased region" description="Basic and acidic residues" evidence="1">
    <location>
        <begin position="330"/>
        <end position="341"/>
    </location>
</feature>
<feature type="region of interest" description="Disordered" evidence="1">
    <location>
        <begin position="32"/>
        <end position="192"/>
    </location>
</feature>
<evidence type="ECO:0000256" key="1">
    <source>
        <dbReference type="SAM" id="MobiDB-lite"/>
    </source>
</evidence>
<feature type="compositionally biased region" description="Basic and acidic residues" evidence="1">
    <location>
        <begin position="448"/>
        <end position="458"/>
    </location>
</feature>
<sequence length="565" mass="64327">MRRNVERATRRSSSPDDEALLLRQKHKLLQAREKGDVTLQKRPDVQQWKSQPLQHVAKELRQEWPEAQHQQVRDPERPLAHLSGGGGGGQAVENEPDSEEPVQRGAARPPRAKEKHRAASREEKRGHMEEPVRSAWPSKSQKRAVGSEKQGALKATGLTHPPPRPPERSQGKRAPSTRTGGGRHPVDPWVSRGMDLEKLNPLLAFAGGIKEKQKAQEGRRQLRKGKVCFIQGLKNSSQDPSVEGIWKDLEQLWPVGFTHGRGSVPQVSQCKHRDKTEWQKELEFAFEELFNINRKLKKHLSLHLESRPGEDQNPDEEQAPSELQEQSGETPREERAGDREGMPATESRGPAELQPHQTSSKTSLQKFLGKMENQKYHQMNKAVFKDGSQASSPKTGVFISEEDSLSGGTGSTQEPPPLAALQEGSVQLHLQAPGDRAGLTASRQKRKTEKEQRRREQLELLEQTEHPNMSLEIHYKAELEEERRERRRARLAHMKSYPVRDQERQRVHALRAASPPGTDVLDFEDVEKHSQRIHDLQQQILEQNKLHQKFLDEARKRLQEFQSVC</sequence>
<evidence type="ECO:0000313" key="2">
    <source>
        <dbReference type="Proteomes" id="UP000694923"/>
    </source>
</evidence>
<accession>A0ABM0SI94</accession>
<dbReference type="Proteomes" id="UP000694923">
    <property type="component" value="Unplaced"/>
</dbReference>
<feature type="region of interest" description="Disordered" evidence="1">
    <location>
        <begin position="306"/>
        <end position="364"/>
    </location>
</feature>
<proteinExistence type="predicted"/>